<dbReference type="GO" id="GO:0004222">
    <property type="term" value="F:metalloendopeptidase activity"/>
    <property type="evidence" value="ECO:0007669"/>
    <property type="project" value="InterPro"/>
</dbReference>
<dbReference type="OrthoDB" id="9814887at2"/>
<evidence type="ECO:0000259" key="7">
    <source>
        <dbReference type="Pfam" id="PF01435"/>
    </source>
</evidence>
<dbReference type="SUPFAM" id="SSF48452">
    <property type="entry name" value="TPR-like"/>
    <property type="match status" value="1"/>
</dbReference>
<gene>
    <name evidence="8" type="ORF">E2A64_08815</name>
</gene>
<keyword evidence="4" id="KW-0378">Hydrolase</keyword>
<dbReference type="Pfam" id="PF01435">
    <property type="entry name" value="Peptidase_M48"/>
    <property type="match status" value="1"/>
</dbReference>
<sequence>MMRKLLNPARSIATLTGRLASRAVIATSIVLPFIAQPAQAQQGRVAVIRDAEIETLLKDYTSPILQAAGLSRRGIEVVLVNDESFNAFVAGRRIFVNTGAIMAAETPNEIIGVLAHETGHLAGGHQQRLREQMERARTMAIVGGLLGIGAMAAGSVAGSRSGTSAGSALVTAAPGVAMRGLLSYRRSEEMNADQAAAKYLRATQQSTKGMLKTFERFSSNLALAGVQVDPYQISHPLPRERIAMLETLAHESPYFDKADPPALMQRHQLARAKIAAFAGGQAAVARAVGRDRSSLAYRYGDAIATDLSGNSRSALAKMDELLKSAPNNGYFHEFRGEILLKLRRPEDAANAFARSMKLAKDPDGLIRSRYAFALLSTGKAENAKKSLDSFRAAIQSDPDNLNAYLHLSQAYALSGDVGNADLAMAEGHFRAGSMRDAQVFAARALQRLPKGTPGARRASDILAVAK</sequence>
<dbReference type="EMBL" id="SMSI01000001">
    <property type="protein sequence ID" value="TDH39161.1"/>
    <property type="molecule type" value="Genomic_DNA"/>
</dbReference>
<evidence type="ECO:0000256" key="3">
    <source>
        <dbReference type="ARBA" id="ARBA00022723"/>
    </source>
</evidence>
<comment type="caution">
    <text evidence="8">The sequence shown here is derived from an EMBL/GenBank/DDBJ whole genome shotgun (WGS) entry which is preliminary data.</text>
</comment>
<name>A0A4R5PR39_9HYPH</name>
<dbReference type="GO" id="GO:0016020">
    <property type="term" value="C:membrane"/>
    <property type="evidence" value="ECO:0007669"/>
    <property type="project" value="TreeGrafter"/>
</dbReference>
<evidence type="ECO:0000256" key="6">
    <source>
        <dbReference type="ARBA" id="ARBA00023049"/>
    </source>
</evidence>
<comment type="cofactor">
    <cofactor evidence="1">
        <name>Zn(2+)</name>
        <dbReference type="ChEBI" id="CHEBI:29105"/>
    </cofactor>
</comment>
<accession>A0A4R5PR39</accession>
<reference evidence="8 9" key="1">
    <citation type="journal article" date="2013" name="Int. J. Syst. Evol. Microbiol.">
        <title>Hoeflea suaedae sp. nov., an endophytic bacterium isolated from the root of the halophyte Suaeda maritima.</title>
        <authorList>
            <person name="Chung E.J."/>
            <person name="Park J.A."/>
            <person name="Pramanik P."/>
            <person name="Bibi F."/>
            <person name="Jeon C.O."/>
            <person name="Chung Y.R."/>
        </authorList>
    </citation>
    <scope>NUCLEOTIDE SEQUENCE [LARGE SCALE GENOMIC DNA]</scope>
    <source>
        <strain evidence="8 9">YC6898</strain>
    </source>
</reference>
<dbReference type="GO" id="GO:0046872">
    <property type="term" value="F:metal ion binding"/>
    <property type="evidence" value="ECO:0007669"/>
    <property type="project" value="UniProtKB-KW"/>
</dbReference>
<dbReference type="AlphaFoldDB" id="A0A4R5PR39"/>
<evidence type="ECO:0000256" key="5">
    <source>
        <dbReference type="ARBA" id="ARBA00022833"/>
    </source>
</evidence>
<evidence type="ECO:0000313" key="9">
    <source>
        <dbReference type="Proteomes" id="UP000295131"/>
    </source>
</evidence>
<evidence type="ECO:0000256" key="1">
    <source>
        <dbReference type="ARBA" id="ARBA00001947"/>
    </source>
</evidence>
<dbReference type="Gene3D" id="1.25.40.10">
    <property type="entry name" value="Tetratricopeptide repeat domain"/>
    <property type="match status" value="1"/>
</dbReference>
<dbReference type="GO" id="GO:0051603">
    <property type="term" value="P:proteolysis involved in protein catabolic process"/>
    <property type="evidence" value="ECO:0007669"/>
    <property type="project" value="TreeGrafter"/>
</dbReference>
<keyword evidence="2" id="KW-0645">Protease</keyword>
<dbReference type="InterPro" id="IPR011990">
    <property type="entry name" value="TPR-like_helical_dom_sf"/>
</dbReference>
<keyword evidence="3" id="KW-0479">Metal-binding</keyword>
<protein>
    <submittedName>
        <fullName evidence="8">M48 family peptidase</fullName>
    </submittedName>
</protein>
<evidence type="ECO:0000313" key="8">
    <source>
        <dbReference type="EMBL" id="TDH39161.1"/>
    </source>
</evidence>
<dbReference type="Proteomes" id="UP000295131">
    <property type="component" value="Unassembled WGS sequence"/>
</dbReference>
<dbReference type="InterPro" id="IPR051156">
    <property type="entry name" value="Mito/Outer_Membr_Metalloprot"/>
</dbReference>
<dbReference type="InterPro" id="IPR001915">
    <property type="entry name" value="Peptidase_M48"/>
</dbReference>
<feature type="domain" description="Peptidase M48" evidence="7">
    <location>
        <begin position="58"/>
        <end position="247"/>
    </location>
</feature>
<dbReference type="CDD" id="cd07324">
    <property type="entry name" value="M48C_Oma1-like"/>
    <property type="match status" value="1"/>
</dbReference>
<evidence type="ECO:0000256" key="4">
    <source>
        <dbReference type="ARBA" id="ARBA00022801"/>
    </source>
</evidence>
<organism evidence="8 9">
    <name type="scientific">Pseudohoeflea suaedae</name>
    <dbReference type="NCBI Taxonomy" id="877384"/>
    <lineage>
        <taxon>Bacteria</taxon>
        <taxon>Pseudomonadati</taxon>
        <taxon>Pseudomonadota</taxon>
        <taxon>Alphaproteobacteria</taxon>
        <taxon>Hyphomicrobiales</taxon>
        <taxon>Rhizobiaceae</taxon>
        <taxon>Pseudohoeflea</taxon>
    </lineage>
</organism>
<evidence type="ECO:0000256" key="2">
    <source>
        <dbReference type="ARBA" id="ARBA00022670"/>
    </source>
</evidence>
<proteinExistence type="predicted"/>
<keyword evidence="6" id="KW-0482">Metalloprotease</keyword>
<keyword evidence="5" id="KW-0862">Zinc</keyword>
<dbReference type="Gene3D" id="3.30.2010.10">
    <property type="entry name" value="Metalloproteases ('zincins'), catalytic domain"/>
    <property type="match status" value="1"/>
</dbReference>
<keyword evidence="9" id="KW-1185">Reference proteome</keyword>
<dbReference type="PANTHER" id="PTHR22726:SF1">
    <property type="entry name" value="METALLOENDOPEPTIDASE OMA1, MITOCHONDRIAL"/>
    <property type="match status" value="1"/>
</dbReference>
<dbReference type="PANTHER" id="PTHR22726">
    <property type="entry name" value="METALLOENDOPEPTIDASE OMA1"/>
    <property type="match status" value="1"/>
</dbReference>